<evidence type="ECO:0000313" key="3">
    <source>
        <dbReference type="Proteomes" id="UP000013105"/>
    </source>
</evidence>
<feature type="transmembrane region" description="Helical" evidence="1">
    <location>
        <begin position="6"/>
        <end position="25"/>
    </location>
</feature>
<dbReference type="Proteomes" id="UP000013105">
    <property type="component" value="Unassembled WGS sequence"/>
</dbReference>
<protein>
    <submittedName>
        <fullName evidence="2">Uncharacterized protein</fullName>
    </submittedName>
</protein>
<reference evidence="2 3" key="1">
    <citation type="submission" date="2013-04" db="EMBL/GenBank/DDBJ databases">
        <authorList>
            <person name="Hannick L."/>
            <person name="Zafar N."/>
            <person name="Lorenzi H."/>
            <person name="Ali I.A."/>
            <person name="Petri W.P."/>
            <person name="Caler E."/>
        </authorList>
    </citation>
    <scope>NUCLEOTIDE SEQUENCE [LARGE SCALE GENOMIC DNA]</scope>
    <source>
        <strain evidence="2 3">HM-1:IMSS-A</strain>
    </source>
</reference>
<accession>N9V5S1</accession>
<evidence type="ECO:0000256" key="1">
    <source>
        <dbReference type="SAM" id="Phobius"/>
    </source>
</evidence>
<keyword evidence="1" id="KW-0812">Transmembrane</keyword>
<dbReference type="AlphaFoldDB" id="N9V5S1"/>
<dbReference type="VEuPathDB" id="AmoebaDB:EHI7A_057970"/>
<proteinExistence type="predicted"/>
<sequence>MIHFIYFFYCLSSLFLFVYFIIIKVSSIFHLLLTSSFIFLIHFLLFHFSFLKSCIIHIIIKLKYHNQLLFVY</sequence>
<organism evidence="2 3">
    <name type="scientific">Entamoeba histolytica HM-1:IMSS-A</name>
    <dbReference type="NCBI Taxonomy" id="885318"/>
    <lineage>
        <taxon>Eukaryota</taxon>
        <taxon>Amoebozoa</taxon>
        <taxon>Evosea</taxon>
        <taxon>Archamoebae</taxon>
        <taxon>Mastigamoebida</taxon>
        <taxon>Entamoebidae</taxon>
        <taxon>Entamoeba</taxon>
    </lineage>
</organism>
<dbReference type="EMBL" id="KB823512">
    <property type="protein sequence ID" value="ENY64301.1"/>
    <property type="molecule type" value="Genomic_DNA"/>
</dbReference>
<gene>
    <name evidence="2" type="ORF">EHI7A_057970</name>
</gene>
<feature type="transmembrane region" description="Helical" evidence="1">
    <location>
        <begin position="37"/>
        <end position="60"/>
    </location>
</feature>
<evidence type="ECO:0000313" key="2">
    <source>
        <dbReference type="EMBL" id="ENY64301.1"/>
    </source>
</evidence>
<name>N9V5S1_ENTH1</name>
<keyword evidence="1" id="KW-1133">Transmembrane helix</keyword>
<keyword evidence="1" id="KW-0472">Membrane</keyword>